<dbReference type="CDD" id="cd06558">
    <property type="entry name" value="crotonase-like"/>
    <property type="match status" value="1"/>
</dbReference>
<feature type="domain" description="Enoyl-CoA hydratase/isomerase" evidence="2">
    <location>
        <begin position="16"/>
        <end position="205"/>
    </location>
</feature>
<dbReference type="InterPro" id="IPR018376">
    <property type="entry name" value="Enoyl-CoA_hyd/isom_CS"/>
</dbReference>
<dbReference type="InterPro" id="IPR045004">
    <property type="entry name" value="ECH_dom"/>
</dbReference>
<dbReference type="PROSITE" id="PS00166">
    <property type="entry name" value="ENOYL_COA_HYDRATASE"/>
    <property type="match status" value="1"/>
</dbReference>
<dbReference type="RefSeq" id="WP_101830329.1">
    <property type="nucleotide sequence ID" value="NZ_FZMO01000037.1"/>
</dbReference>
<dbReference type="EMBL" id="FZMO01000037">
    <property type="protein sequence ID" value="SNQ46257.1"/>
    <property type="molecule type" value="Genomic_DNA"/>
</dbReference>
<dbReference type="SUPFAM" id="SSF52096">
    <property type="entry name" value="ClpP/crotonase"/>
    <property type="match status" value="1"/>
</dbReference>
<dbReference type="InterPro" id="IPR029045">
    <property type="entry name" value="ClpP/crotonase-like_dom_sf"/>
</dbReference>
<dbReference type="PANTHER" id="PTHR43149">
    <property type="entry name" value="ENOYL-COA HYDRATASE"/>
    <property type="match status" value="1"/>
</dbReference>
<accession>A0A2I2KKT6</accession>
<dbReference type="InterPro" id="IPR045002">
    <property type="entry name" value="Ech1-like"/>
</dbReference>
<keyword evidence="4" id="KW-1185">Reference proteome</keyword>
<dbReference type="PANTHER" id="PTHR43149:SF1">
    <property type="entry name" value="DELTA(3,5)-DELTA(2,4)-DIENOYL-COA ISOMERASE, MITOCHONDRIAL"/>
    <property type="match status" value="1"/>
</dbReference>
<proteinExistence type="inferred from homology"/>
<reference evidence="3 4" key="1">
    <citation type="submission" date="2017-06" db="EMBL/GenBank/DDBJ databases">
        <authorList>
            <person name="Kim H.J."/>
            <person name="Triplett B.A."/>
        </authorList>
    </citation>
    <scope>NUCLEOTIDE SEQUENCE [LARGE SCALE GENOMIC DNA]</scope>
    <source>
        <strain evidence="3">FRACA_ARgP5</strain>
    </source>
</reference>
<evidence type="ECO:0000259" key="2">
    <source>
        <dbReference type="Pfam" id="PF16113"/>
    </source>
</evidence>
<name>A0A2I2KKT6_9ACTN</name>
<dbReference type="Proteomes" id="UP000234331">
    <property type="component" value="Unassembled WGS sequence"/>
</dbReference>
<dbReference type="AlphaFoldDB" id="A0A2I2KKT6"/>
<evidence type="ECO:0000313" key="4">
    <source>
        <dbReference type="Proteomes" id="UP000234331"/>
    </source>
</evidence>
<comment type="similarity">
    <text evidence="1">Belongs to the enoyl-CoA hydratase/isomerase family.</text>
</comment>
<sequence length="271" mass="28209">MSNVVECDIVDAIADVRLNRPEKRNAINDAMFDELLAVATRLAGDASVRAVVLSGVGHGFCAGLDFDQFRAFAAEGEAGEKPFADPGDPAAGGRRIPGRGQRIVSALRAADVPVVAAVHGAAIGGGLQLTLGADLRFVTADAKLGLREIEFGITPDMGGTQLLPRLVGSDVAMDLILSGRLLSGTEAVAAGLATRVCADPRAEAFAFARMVAGRNPLAVRGVTSLLRTSLTATVEEGMAAELRVMAANIGTPDQAEATRVYFERRAPVFRA</sequence>
<evidence type="ECO:0000256" key="1">
    <source>
        <dbReference type="ARBA" id="ARBA00005254"/>
    </source>
</evidence>
<dbReference type="Gene3D" id="3.90.226.10">
    <property type="entry name" value="2-enoyl-CoA Hydratase, Chain A, domain 1"/>
    <property type="match status" value="1"/>
</dbReference>
<dbReference type="Pfam" id="PF16113">
    <property type="entry name" value="ECH_2"/>
    <property type="match status" value="1"/>
</dbReference>
<protein>
    <recommendedName>
        <fullName evidence="2">Enoyl-CoA hydratase/isomerase domain-containing protein</fullName>
    </recommendedName>
</protein>
<dbReference type="GO" id="GO:0016853">
    <property type="term" value="F:isomerase activity"/>
    <property type="evidence" value="ECO:0007669"/>
    <property type="project" value="InterPro"/>
</dbReference>
<evidence type="ECO:0000313" key="3">
    <source>
        <dbReference type="EMBL" id="SNQ46257.1"/>
    </source>
</evidence>
<organism evidence="3 4">
    <name type="scientific">Frankia canadensis</name>
    <dbReference type="NCBI Taxonomy" id="1836972"/>
    <lineage>
        <taxon>Bacteria</taxon>
        <taxon>Bacillati</taxon>
        <taxon>Actinomycetota</taxon>
        <taxon>Actinomycetes</taxon>
        <taxon>Frankiales</taxon>
        <taxon>Frankiaceae</taxon>
        <taxon>Frankia</taxon>
    </lineage>
</organism>
<dbReference type="OrthoDB" id="3569436at2"/>
<gene>
    <name evidence="3" type="ORF">FRACA_1310006</name>
</gene>